<accession>A0AAU9DB93</accession>
<evidence type="ECO:0000313" key="6">
    <source>
        <dbReference type="Proteomes" id="UP001321861"/>
    </source>
</evidence>
<dbReference type="InterPro" id="IPR012338">
    <property type="entry name" value="Beta-lactam/transpept-like"/>
</dbReference>
<dbReference type="Proteomes" id="UP001321861">
    <property type="component" value="Chromosome"/>
</dbReference>
<feature type="region of interest" description="Disordered" evidence="2">
    <location>
        <begin position="288"/>
        <end position="311"/>
    </location>
</feature>
<sequence>MKKRVKKSFVISALGLMMLGGIYQGAQAVDAASAQEGEGPEGQFQVDQIFPIEEKDDNPEFDTWALLDNAIRKFYGFQGQGEIWLYSNNPNKFNIFINGQRLNLRTMAAGKWVKISISDLTKDGNNSLQVGAKETLTAQDTIKVKLPYPTLVNKASETRNLSNDTFKLMDDLINQEIKYGFSSAQLVVVHNGAIVKESSYGILNSYSETGDRLNAGTRVNKDTLYDLASNTKMYATNFILQQLVSQKRLDLNKKVSEIFPQFQDGPSDQITGKSDLTVRDILMHQAGFPADPQYHNNNYDPKNPSVNKKDANPVYTQKREDVLAKIIATPLDYQPGTKTIYSDVDYMLLGLIIEKVTGQTEDKYAEEQIYKPLGLMHTIYNPLMKGFGQDKIAATELNGNTRGNTIDFDNIRRHTLQGQVHDEKAFYTMKGVSGHAGLFSNASDLAVLTQTIINRGGYANHRLFDEDTLDEFIKPKSTNSSFGLGWRRQASGTYAWAFSPQADASTIGHTGWTGTLTVIDPKTNTAAILLTNERNTPIIDPKKNPNDFVGGHYLIAKYGDVASLAFSGINGDSTESNNQKLLSLTLERYHQIQKNKADQAMADKNDLKAIYETMKLRQSSSELIRQFMASSEGQTLSKYLSN</sequence>
<feature type="compositionally biased region" description="Polar residues" evidence="2">
    <location>
        <begin position="294"/>
        <end position="306"/>
    </location>
</feature>
<dbReference type="AlphaFoldDB" id="A0AAU9DB93"/>
<keyword evidence="6" id="KW-1185">Reference proteome</keyword>
<keyword evidence="1" id="KW-0378">Hydrolase</keyword>
<feature type="signal peptide" evidence="3">
    <location>
        <begin position="1"/>
        <end position="28"/>
    </location>
</feature>
<dbReference type="EMBL" id="AP026802">
    <property type="protein sequence ID" value="BDR59681.1"/>
    <property type="molecule type" value="Genomic_DNA"/>
</dbReference>
<evidence type="ECO:0000259" key="4">
    <source>
        <dbReference type="Pfam" id="PF00144"/>
    </source>
</evidence>
<dbReference type="Gene3D" id="3.40.710.10">
    <property type="entry name" value="DD-peptidase/beta-lactamase superfamily"/>
    <property type="match status" value="1"/>
</dbReference>
<proteinExistence type="predicted"/>
<feature type="chain" id="PRO_5043941930" description="Beta-lactamase-related domain-containing protein" evidence="3">
    <location>
        <begin position="29"/>
        <end position="642"/>
    </location>
</feature>
<name>A0AAU9DB93_9LACO</name>
<dbReference type="RefSeq" id="WP_317635466.1">
    <property type="nucleotide sequence ID" value="NZ_AP026802.1"/>
</dbReference>
<organism evidence="5 6">
    <name type="scientific">Xylocopilactobacillus apicola</name>
    <dbReference type="NCBI Taxonomy" id="2932184"/>
    <lineage>
        <taxon>Bacteria</taxon>
        <taxon>Bacillati</taxon>
        <taxon>Bacillota</taxon>
        <taxon>Bacilli</taxon>
        <taxon>Lactobacillales</taxon>
        <taxon>Lactobacillaceae</taxon>
        <taxon>Xylocopilactobacillus</taxon>
    </lineage>
</organism>
<dbReference type="PANTHER" id="PTHR43283:SF11">
    <property type="entry name" value="BETA-LACTAMASE-RELATED DOMAIN-CONTAINING PROTEIN"/>
    <property type="match status" value="1"/>
</dbReference>
<gene>
    <name evidence="5" type="ORF">XA3_21220</name>
</gene>
<dbReference type="SUPFAM" id="SSF56601">
    <property type="entry name" value="beta-lactamase/transpeptidase-like"/>
    <property type="match status" value="1"/>
</dbReference>
<evidence type="ECO:0000313" key="5">
    <source>
        <dbReference type="EMBL" id="BDR59681.1"/>
    </source>
</evidence>
<dbReference type="PANTHER" id="PTHR43283">
    <property type="entry name" value="BETA-LACTAMASE-RELATED"/>
    <property type="match status" value="1"/>
</dbReference>
<reference evidence="5 6" key="1">
    <citation type="journal article" date="2023" name="Microbiol. Spectr.">
        <title>Symbiosis of Carpenter Bees with Uncharacterized Lactic Acid Bacteria Showing NAD Auxotrophy.</title>
        <authorList>
            <person name="Kawasaki S."/>
            <person name="Ozawa K."/>
            <person name="Mori T."/>
            <person name="Yamamoto A."/>
            <person name="Ito M."/>
            <person name="Ohkuma M."/>
            <person name="Sakamoto M."/>
            <person name="Matsutani M."/>
        </authorList>
    </citation>
    <scope>NUCLEOTIDE SEQUENCE [LARGE SCALE GENOMIC DNA]</scope>
    <source>
        <strain evidence="5 6">XA3</strain>
    </source>
</reference>
<protein>
    <recommendedName>
        <fullName evidence="4">Beta-lactamase-related domain-containing protein</fullName>
    </recommendedName>
</protein>
<evidence type="ECO:0000256" key="3">
    <source>
        <dbReference type="SAM" id="SignalP"/>
    </source>
</evidence>
<dbReference type="NCBIfam" id="NF002968">
    <property type="entry name" value="PRK03642.1"/>
    <property type="match status" value="1"/>
</dbReference>
<dbReference type="GO" id="GO:0016787">
    <property type="term" value="F:hydrolase activity"/>
    <property type="evidence" value="ECO:0007669"/>
    <property type="project" value="UniProtKB-KW"/>
</dbReference>
<dbReference type="KEGG" id="xap:XA3_21220"/>
<dbReference type="Pfam" id="PF00144">
    <property type="entry name" value="Beta-lactamase"/>
    <property type="match status" value="1"/>
</dbReference>
<keyword evidence="3" id="KW-0732">Signal</keyword>
<evidence type="ECO:0000256" key="2">
    <source>
        <dbReference type="SAM" id="MobiDB-lite"/>
    </source>
</evidence>
<evidence type="ECO:0000256" key="1">
    <source>
        <dbReference type="ARBA" id="ARBA00022801"/>
    </source>
</evidence>
<feature type="domain" description="Beta-lactamase-related" evidence="4">
    <location>
        <begin position="170"/>
        <end position="537"/>
    </location>
</feature>
<dbReference type="InterPro" id="IPR001466">
    <property type="entry name" value="Beta-lactam-related"/>
</dbReference>
<dbReference type="InterPro" id="IPR050789">
    <property type="entry name" value="Diverse_Enzym_Activities"/>
</dbReference>